<evidence type="ECO:0000313" key="1">
    <source>
        <dbReference type="EMBL" id="OBJ40293.1"/>
    </source>
</evidence>
<organism evidence="1 2">
    <name type="scientific">Mycolicibacterium mucogenicum</name>
    <name type="common">Mycobacterium mucogenicum</name>
    <dbReference type="NCBI Taxonomy" id="56689"/>
    <lineage>
        <taxon>Bacteria</taxon>
        <taxon>Bacillati</taxon>
        <taxon>Actinomycetota</taxon>
        <taxon>Actinomycetes</taxon>
        <taxon>Mycobacteriales</taxon>
        <taxon>Mycobacteriaceae</taxon>
        <taxon>Mycolicibacterium</taxon>
    </lineage>
</organism>
<dbReference type="RefSeq" id="WP_064982476.1">
    <property type="nucleotide sequence ID" value="NZ_LZLC01000160.1"/>
</dbReference>
<evidence type="ECO:0000313" key="2">
    <source>
        <dbReference type="Proteomes" id="UP000093898"/>
    </source>
</evidence>
<gene>
    <name evidence="1" type="ORF">A5630_25415</name>
</gene>
<comment type="caution">
    <text evidence="1">The sequence shown here is derived from an EMBL/GenBank/DDBJ whole genome shotgun (WGS) entry which is preliminary data.</text>
</comment>
<dbReference type="Proteomes" id="UP000093898">
    <property type="component" value="Unassembled WGS sequence"/>
</dbReference>
<protein>
    <submittedName>
        <fullName evidence="1">Uncharacterized protein</fullName>
    </submittedName>
</protein>
<dbReference type="EMBL" id="LZLC01000160">
    <property type="protein sequence ID" value="OBJ40293.1"/>
    <property type="molecule type" value="Genomic_DNA"/>
</dbReference>
<reference evidence="2" key="1">
    <citation type="submission" date="2016-06" db="EMBL/GenBank/DDBJ databases">
        <authorList>
            <person name="Sutton G."/>
            <person name="Brinkac L."/>
            <person name="Sanka R."/>
            <person name="Adams M."/>
            <person name="Lau E."/>
            <person name="Garcia-Basteiro A."/>
            <person name="Lopez-Varela E."/>
            <person name="Palencia S."/>
        </authorList>
    </citation>
    <scope>NUCLEOTIDE SEQUENCE [LARGE SCALE GENOMIC DNA]</scope>
    <source>
        <strain evidence="2">1127319.6</strain>
    </source>
</reference>
<dbReference type="AlphaFoldDB" id="A0A1A3GY42"/>
<name>A0A1A3GY42_MYCMU</name>
<dbReference type="OrthoDB" id="9989853at2"/>
<accession>A0A1A3GY42</accession>
<proteinExistence type="predicted"/>
<sequence>MSYHVVHLGALDRLNGPATYPFPTSTAALRFAQAAKRLASVHAYANLDGSVTRGVDRSVLVAYPDGTAVEIELPDALGDLTDLEEV</sequence>